<dbReference type="AlphaFoldDB" id="A0A7N2RC45"/>
<dbReference type="PANTHER" id="PTHR37199:SF2">
    <property type="entry name" value="MEMBRANE LIPOPROTEIN"/>
    <property type="match status" value="1"/>
</dbReference>
<evidence type="ECO:0000256" key="1">
    <source>
        <dbReference type="SAM" id="Phobius"/>
    </source>
</evidence>
<dbReference type="PANTHER" id="PTHR37199">
    <property type="entry name" value="TRANSMEMBRANE PROTEIN"/>
    <property type="match status" value="1"/>
</dbReference>
<dbReference type="EMBL" id="LRBV02000010">
    <property type="status" value="NOT_ANNOTATED_CDS"/>
    <property type="molecule type" value="Genomic_DNA"/>
</dbReference>
<dbReference type="Proteomes" id="UP000594261">
    <property type="component" value="Chromosome 10"/>
</dbReference>
<reference evidence="2" key="2">
    <citation type="submission" date="2021-01" db="UniProtKB">
        <authorList>
            <consortium name="EnsemblPlants"/>
        </authorList>
    </citation>
    <scope>IDENTIFICATION</scope>
</reference>
<keyword evidence="1" id="KW-0812">Transmembrane</keyword>
<keyword evidence="1" id="KW-0472">Membrane</keyword>
<proteinExistence type="predicted"/>
<dbReference type="InParanoid" id="A0A7N2RC45"/>
<protein>
    <recommendedName>
        <fullName evidence="4">Transmembrane protein</fullName>
    </recommendedName>
</protein>
<evidence type="ECO:0008006" key="4">
    <source>
        <dbReference type="Google" id="ProtNLM"/>
    </source>
</evidence>
<dbReference type="EnsemblPlants" id="QL10p026513:mrna">
    <property type="protein sequence ID" value="QL10p026513:mrna:CDS:1"/>
    <property type="gene ID" value="QL10p026513"/>
</dbReference>
<name>A0A7N2RC45_QUELO</name>
<accession>A0A7N2RC45</accession>
<reference evidence="2 3" key="1">
    <citation type="journal article" date="2016" name="G3 (Bethesda)">
        <title>First Draft Assembly and Annotation of the Genome of a California Endemic Oak Quercus lobata Nee (Fagaceae).</title>
        <authorList>
            <person name="Sork V.L."/>
            <person name="Fitz-Gibbon S.T."/>
            <person name="Puiu D."/>
            <person name="Crepeau M."/>
            <person name="Gugger P.F."/>
            <person name="Sherman R."/>
            <person name="Stevens K."/>
            <person name="Langley C.H."/>
            <person name="Pellegrini M."/>
            <person name="Salzberg S.L."/>
        </authorList>
    </citation>
    <scope>NUCLEOTIDE SEQUENCE [LARGE SCALE GENOMIC DNA]</scope>
    <source>
        <strain evidence="2 3">cv. SW786</strain>
    </source>
</reference>
<organism evidence="2 3">
    <name type="scientific">Quercus lobata</name>
    <name type="common">Valley oak</name>
    <dbReference type="NCBI Taxonomy" id="97700"/>
    <lineage>
        <taxon>Eukaryota</taxon>
        <taxon>Viridiplantae</taxon>
        <taxon>Streptophyta</taxon>
        <taxon>Embryophyta</taxon>
        <taxon>Tracheophyta</taxon>
        <taxon>Spermatophyta</taxon>
        <taxon>Magnoliopsida</taxon>
        <taxon>eudicotyledons</taxon>
        <taxon>Gunneridae</taxon>
        <taxon>Pentapetalae</taxon>
        <taxon>rosids</taxon>
        <taxon>fabids</taxon>
        <taxon>Fagales</taxon>
        <taxon>Fagaceae</taxon>
        <taxon>Quercus</taxon>
    </lineage>
</organism>
<evidence type="ECO:0000313" key="3">
    <source>
        <dbReference type="Proteomes" id="UP000594261"/>
    </source>
</evidence>
<evidence type="ECO:0000313" key="2">
    <source>
        <dbReference type="EnsemblPlants" id="QL10p026513:mrna:CDS:1"/>
    </source>
</evidence>
<feature type="transmembrane region" description="Helical" evidence="1">
    <location>
        <begin position="20"/>
        <end position="40"/>
    </location>
</feature>
<sequence>MVREPREAINLDGGIGDISHAWLIFWVALVTISVISVIIFSCGDGVSKDKTSTGDTNLYGGGCAAGCGTVCGGGCGA</sequence>
<keyword evidence="3" id="KW-1185">Reference proteome</keyword>
<dbReference type="Gramene" id="QL10p026513:mrna">
    <property type="protein sequence ID" value="QL10p026513:mrna:CDS:1"/>
    <property type="gene ID" value="QL10p026513"/>
</dbReference>
<dbReference type="OMA" id="DSERCTK"/>
<keyword evidence="1" id="KW-1133">Transmembrane helix</keyword>